<dbReference type="RefSeq" id="WP_035086750.1">
    <property type="nucleotide sequence ID" value="NZ_JQGC01000028.1"/>
</dbReference>
<dbReference type="Proteomes" id="UP000028981">
    <property type="component" value="Unassembled WGS sequence"/>
</dbReference>
<dbReference type="CDD" id="cd00564">
    <property type="entry name" value="TMP_TenI"/>
    <property type="match status" value="1"/>
</dbReference>
<organism evidence="4 5">
    <name type="scientific">Devosia riboflavina</name>
    <dbReference type="NCBI Taxonomy" id="46914"/>
    <lineage>
        <taxon>Bacteria</taxon>
        <taxon>Pseudomonadati</taxon>
        <taxon>Pseudomonadota</taxon>
        <taxon>Alphaproteobacteria</taxon>
        <taxon>Hyphomicrobiales</taxon>
        <taxon>Devosiaceae</taxon>
        <taxon>Devosia</taxon>
    </lineage>
</organism>
<evidence type="ECO:0000313" key="4">
    <source>
        <dbReference type="EMBL" id="KFL29253.1"/>
    </source>
</evidence>
<accession>A0A087LXA0</accession>
<dbReference type="SUPFAM" id="SSF51391">
    <property type="entry name" value="Thiamin phosphate synthase"/>
    <property type="match status" value="1"/>
</dbReference>
<dbReference type="InterPro" id="IPR022998">
    <property type="entry name" value="ThiamineP_synth_TenI"/>
</dbReference>
<comment type="caution">
    <text evidence="4">The sequence shown here is derived from an EMBL/GenBank/DDBJ whole genome shotgun (WGS) entry which is preliminary data.</text>
</comment>
<dbReference type="STRING" id="46914.JP75_22015"/>
<feature type="domain" description="Thiamine phosphate synthase/TenI" evidence="3">
    <location>
        <begin position="5"/>
        <end position="155"/>
    </location>
</feature>
<evidence type="ECO:0000259" key="3">
    <source>
        <dbReference type="Pfam" id="PF02581"/>
    </source>
</evidence>
<dbReference type="InterPro" id="IPR013785">
    <property type="entry name" value="Aldolase_TIM"/>
</dbReference>
<evidence type="ECO:0000313" key="5">
    <source>
        <dbReference type="Proteomes" id="UP000028981"/>
    </source>
</evidence>
<dbReference type="AlphaFoldDB" id="A0A087LXA0"/>
<evidence type="ECO:0000256" key="1">
    <source>
        <dbReference type="ARBA" id="ARBA00004948"/>
    </source>
</evidence>
<proteinExistence type="predicted"/>
<evidence type="ECO:0000256" key="2">
    <source>
        <dbReference type="ARBA" id="ARBA00022977"/>
    </source>
</evidence>
<keyword evidence="5" id="KW-1185">Reference proteome</keyword>
<dbReference type="PANTHER" id="PTHR20857">
    <property type="entry name" value="THIAMINE-PHOSPHATE PYROPHOSPHORYLASE"/>
    <property type="match status" value="1"/>
</dbReference>
<comment type="pathway">
    <text evidence="1">Cofactor biosynthesis; thiamine diphosphate biosynthesis.</text>
</comment>
<reference evidence="4 5" key="1">
    <citation type="submission" date="2014-08" db="EMBL/GenBank/DDBJ databases">
        <authorList>
            <person name="Hassan Y.I."/>
            <person name="Lepp D."/>
            <person name="Zhou T."/>
        </authorList>
    </citation>
    <scope>NUCLEOTIDE SEQUENCE [LARGE SCALE GENOMIC DNA]</scope>
    <source>
        <strain evidence="4 5">IFO13584</strain>
    </source>
</reference>
<dbReference type="EMBL" id="JQGC01000028">
    <property type="protein sequence ID" value="KFL29253.1"/>
    <property type="molecule type" value="Genomic_DNA"/>
</dbReference>
<dbReference type="GO" id="GO:0009228">
    <property type="term" value="P:thiamine biosynthetic process"/>
    <property type="evidence" value="ECO:0007669"/>
    <property type="project" value="UniProtKB-KW"/>
</dbReference>
<name>A0A087LXA0_9HYPH</name>
<dbReference type="PANTHER" id="PTHR20857:SF23">
    <property type="entry name" value="THIAMINE BIOSYNTHETIC BIFUNCTIONAL ENZYME"/>
    <property type="match status" value="1"/>
</dbReference>
<dbReference type="InterPro" id="IPR036206">
    <property type="entry name" value="ThiamineP_synth_sf"/>
</dbReference>
<dbReference type="GO" id="GO:0004789">
    <property type="term" value="F:thiamine-phosphate diphosphorylase activity"/>
    <property type="evidence" value="ECO:0007669"/>
    <property type="project" value="TreeGrafter"/>
</dbReference>
<dbReference type="GO" id="GO:0005737">
    <property type="term" value="C:cytoplasm"/>
    <property type="evidence" value="ECO:0007669"/>
    <property type="project" value="TreeGrafter"/>
</dbReference>
<dbReference type="Gene3D" id="3.20.20.70">
    <property type="entry name" value="Aldolase class I"/>
    <property type="match status" value="1"/>
</dbReference>
<sequence length="201" mass="20789">MAPQLYLITPADPDLAQFPRQLMSVLTGPEIAALLVRRGSLDDAAYAELAERLVQIGQAAGAAVLVEDDVALARSIGADGVHVTTGGTKAIRAAVSALKPDGIVGVGNVRTRHDAMSFGELDVDYVMFGPLGGPVDPQAAELAQWWAETFEVPAVHSNPAAAPDAGDETGAEFLALSDCVWTKADPVASLAAFAKAEKAKA</sequence>
<protein>
    <recommendedName>
        <fullName evidence="3">Thiamine phosphate synthase/TenI domain-containing protein</fullName>
    </recommendedName>
</protein>
<dbReference type="Pfam" id="PF02581">
    <property type="entry name" value="TMP-TENI"/>
    <property type="match status" value="1"/>
</dbReference>
<keyword evidence="2" id="KW-0784">Thiamine biosynthesis</keyword>
<dbReference type="OrthoDB" id="7159061at2"/>
<gene>
    <name evidence="4" type="ORF">JP75_22015</name>
</gene>